<dbReference type="Proteomes" id="UP000183507">
    <property type="component" value="Unassembled WGS sequence"/>
</dbReference>
<dbReference type="EMBL" id="FMZR01000001">
    <property type="protein sequence ID" value="SDC24083.1"/>
    <property type="molecule type" value="Genomic_DNA"/>
</dbReference>
<evidence type="ECO:0008006" key="3">
    <source>
        <dbReference type="Google" id="ProtNLM"/>
    </source>
</evidence>
<evidence type="ECO:0000313" key="2">
    <source>
        <dbReference type="Proteomes" id="UP000183507"/>
    </source>
</evidence>
<gene>
    <name evidence="1" type="ORF">SAMN04487767_101563</name>
</gene>
<accession>A0A1G6JZF9</accession>
<reference evidence="2" key="1">
    <citation type="submission" date="2016-10" db="EMBL/GenBank/DDBJ databases">
        <authorList>
            <person name="Varghese N."/>
        </authorList>
    </citation>
    <scope>NUCLEOTIDE SEQUENCE [LARGE SCALE GENOMIC DNA]</scope>
    <source>
        <strain evidence="2">KPR-7A</strain>
    </source>
</reference>
<organism evidence="1 2">
    <name type="scientific">Bacillus wiedmannii</name>
    <dbReference type="NCBI Taxonomy" id="1890302"/>
    <lineage>
        <taxon>Bacteria</taxon>
        <taxon>Bacillati</taxon>
        <taxon>Bacillota</taxon>
        <taxon>Bacilli</taxon>
        <taxon>Bacillales</taxon>
        <taxon>Bacillaceae</taxon>
        <taxon>Bacillus</taxon>
        <taxon>Bacillus cereus group</taxon>
    </lineage>
</organism>
<dbReference type="AlphaFoldDB" id="A0A1G6JZF9"/>
<name>A0A1G6JZF9_9BACI</name>
<protein>
    <recommendedName>
        <fullName evidence="3">Cytosolic protein</fullName>
    </recommendedName>
</protein>
<evidence type="ECO:0000313" key="1">
    <source>
        <dbReference type="EMBL" id="SDC24083.1"/>
    </source>
</evidence>
<proteinExistence type="predicted"/>
<sequence length="158" mass="18459">MNVRTVYICKQSFLYVMLALYNQEVSALKTFTVNFHQEDNAKATTVHKLSEEDFNKATEKGTRHLFDLDTNVGFFVFFDAEDAEGNDQYLMLQYEGDHEEPTACYGFDLKLYYQFLALYLNDLEFQGETDEEEEEYGPIHHLAHLLYHIVEDGKSIEV</sequence>